<dbReference type="Pfam" id="PF13966">
    <property type="entry name" value="zf-RVT"/>
    <property type="match status" value="1"/>
</dbReference>
<evidence type="ECO:0000259" key="2">
    <source>
        <dbReference type="Pfam" id="PF13966"/>
    </source>
</evidence>
<dbReference type="GeneID" id="140010628"/>
<name>A0ABM4V3D5_COFAR</name>
<gene>
    <name evidence="4" type="primary">LOC140010628</name>
</gene>
<dbReference type="RefSeq" id="XP_071914033.1">
    <property type="nucleotide sequence ID" value="XM_072057932.1"/>
</dbReference>
<reference evidence="4" key="1">
    <citation type="submission" date="2025-08" db="UniProtKB">
        <authorList>
            <consortium name="RefSeq"/>
        </authorList>
    </citation>
    <scope>IDENTIFICATION</scope>
    <source>
        <tissue evidence="4">Leaves</tissue>
    </source>
</reference>
<sequence length="563" mass="65585">MTLSAWSRSLNLNSKKEIKRIKEEIQAARTRHGNNNKEAIKLLRKQLSDAYKQEELFWNQRTRTKWLQTGDKNSAYFHAVVRGRRKRNRITSLERDQGGWCTTEEEIGEEIAQFYNQLFTSSKPSEFDKKNGICTCGLDGCMVVFPLFLTLSMLMELSEANGDEAGQIKELLECYGKASGQQINISKSSVFFSKNTGNREKEEVLQKLGGIQQPHMERKEVLLKSVAMALPSYAMSEFRLSKSLCKELSGMMARFWWGNDQREKRLHWKKWTDLADRKENGALGFRDLLCFNEALLAKQAGALWIWQSLHSSLEMLESGVWKQVGDGTTVEIWNDRWIDCTKFGKVSSPKPNGCQLTKVSNLIEGKQWNKDIIQALFSKEEAEAILLIPLSVFQKKDRFKWRHTANGFYSTKSRYAKAKERIKEVSVMNRAQVNSSTNKERSKVWNQLWGLNMKHKIKHFLWKCLHCILPTNEKIFRRTGKGDPLCKCCGKEQETTEHALLHCKTREMAWATFPVSWDGIKDYKWNFWKWWEHMQEARSRKDGTKHIEATANLLWQIWNARNE</sequence>
<organism evidence="3 4">
    <name type="scientific">Coffea arabica</name>
    <name type="common">Arabian coffee</name>
    <dbReference type="NCBI Taxonomy" id="13443"/>
    <lineage>
        <taxon>Eukaryota</taxon>
        <taxon>Viridiplantae</taxon>
        <taxon>Streptophyta</taxon>
        <taxon>Embryophyta</taxon>
        <taxon>Tracheophyta</taxon>
        <taxon>Spermatophyta</taxon>
        <taxon>Magnoliopsida</taxon>
        <taxon>eudicotyledons</taxon>
        <taxon>Gunneridae</taxon>
        <taxon>Pentapetalae</taxon>
        <taxon>asterids</taxon>
        <taxon>lamiids</taxon>
        <taxon>Gentianales</taxon>
        <taxon>Rubiaceae</taxon>
        <taxon>Ixoroideae</taxon>
        <taxon>Gardenieae complex</taxon>
        <taxon>Bertiereae - Coffeeae clade</taxon>
        <taxon>Coffeeae</taxon>
        <taxon>Coffea</taxon>
    </lineage>
</organism>
<protein>
    <recommendedName>
        <fullName evidence="2">Reverse transcriptase zinc-binding domain-containing protein</fullName>
    </recommendedName>
</protein>
<evidence type="ECO:0000313" key="3">
    <source>
        <dbReference type="Proteomes" id="UP001652660"/>
    </source>
</evidence>
<dbReference type="PANTHER" id="PTHR33116">
    <property type="entry name" value="REVERSE TRANSCRIPTASE ZINC-BINDING DOMAIN-CONTAINING PROTEIN-RELATED-RELATED"/>
    <property type="match status" value="1"/>
</dbReference>
<dbReference type="PANTHER" id="PTHR33116:SF86">
    <property type="entry name" value="REVERSE TRANSCRIPTASE DOMAIN-CONTAINING PROTEIN"/>
    <property type="match status" value="1"/>
</dbReference>
<feature type="domain" description="Reverse transcriptase zinc-binding" evidence="2">
    <location>
        <begin position="437"/>
        <end position="510"/>
    </location>
</feature>
<dbReference type="InterPro" id="IPR026960">
    <property type="entry name" value="RVT-Znf"/>
</dbReference>
<feature type="coiled-coil region" evidence="1">
    <location>
        <begin position="11"/>
        <end position="38"/>
    </location>
</feature>
<accession>A0ABM4V3D5</accession>
<proteinExistence type="predicted"/>
<evidence type="ECO:0000313" key="4">
    <source>
        <dbReference type="RefSeq" id="XP_071914033.1"/>
    </source>
</evidence>
<keyword evidence="3" id="KW-1185">Reference proteome</keyword>
<keyword evidence="1" id="KW-0175">Coiled coil</keyword>
<evidence type="ECO:0000256" key="1">
    <source>
        <dbReference type="SAM" id="Coils"/>
    </source>
</evidence>
<dbReference type="Proteomes" id="UP001652660">
    <property type="component" value="Chromosome 7c"/>
</dbReference>